<dbReference type="AlphaFoldDB" id="A0A2I0V310"/>
<evidence type="ECO:0000313" key="4">
    <source>
        <dbReference type="Proteomes" id="UP000234956"/>
    </source>
</evidence>
<gene>
    <name evidence="3" type="ORF">CRI88_10275</name>
</gene>
<dbReference type="Proteomes" id="UP000234956">
    <property type="component" value="Unassembled WGS sequence"/>
</dbReference>
<dbReference type="EMBL" id="PDFK01000002">
    <property type="protein sequence ID" value="PKU52691.1"/>
    <property type="molecule type" value="Genomic_DNA"/>
</dbReference>
<dbReference type="PANTHER" id="PTHR30337">
    <property type="entry name" value="COMPONENT OF ATP-DEPENDENT DSDNA EXONUCLEASE"/>
    <property type="match status" value="1"/>
</dbReference>
<evidence type="ECO:0000256" key="1">
    <source>
        <dbReference type="ARBA" id="ARBA00022801"/>
    </source>
</evidence>
<sequence>MTAIRFFHLADLHLDSPFKGLFGLPEHILKNIRSSTFEAFDKMIHKAIQEKPDFILIVGDIYDGENRSLQAQRRFQDAMEKLFQHNIPVIVSYGNHDHLNGTWTRFALPSNVYELPAETTVVQLKIRGQQVNIYGFSYHERHLKESVIESYPIAQDQHAIHIGMLHGSEAGNTTHDVYAPFTKQQLIEKNYHYWALGHIHKRQLLHQNPPIVYPGNIQSRHRKEQGLKGFYDVTLSQTSNELDFIPTSTVVYNTIEVDCTNVVHANELLKRCSEAITTNRTKYGASVVELHLQNIDEQTEALFAHATVDAWLDTVRETEEGIEPMCWVQKLVLQKTASLYEQTAATQSVVSLMEQWDSNEWKDILKDLYQYAGGARLIEPLSDKDIENLTQNAQALLAEEIQRA</sequence>
<dbReference type="InterPro" id="IPR004843">
    <property type="entry name" value="Calcineurin-like_PHP"/>
</dbReference>
<protein>
    <submittedName>
        <fullName evidence="3">DNA repair exonuclease</fullName>
    </submittedName>
</protein>
<name>A0A2I0V310_9BACI</name>
<reference evidence="3 4" key="1">
    <citation type="submission" date="2017-10" db="EMBL/GenBank/DDBJ databases">
        <title>Draft genome of Lysinibacillus fusiformis strain Juneja, a laboratory-derived pathogen of Drosophila melanogaster.</title>
        <authorList>
            <person name="Smith B.R."/>
            <person name="Unckless R.L."/>
        </authorList>
    </citation>
    <scope>NUCLEOTIDE SEQUENCE [LARGE SCALE GENOMIC DNA]</scope>
    <source>
        <strain evidence="3 4">Juneja</strain>
    </source>
</reference>
<dbReference type="RefSeq" id="WP_089933905.1">
    <property type="nucleotide sequence ID" value="NZ_PDFK01000002.1"/>
</dbReference>
<accession>A0A2I0V310</accession>
<dbReference type="CDD" id="cd00840">
    <property type="entry name" value="MPP_Mre11_N"/>
    <property type="match status" value="1"/>
</dbReference>
<dbReference type="InterPro" id="IPR050535">
    <property type="entry name" value="DNA_Repair-Maintenance_Comp"/>
</dbReference>
<comment type="caution">
    <text evidence="3">The sequence shown here is derived from an EMBL/GenBank/DDBJ whole genome shotgun (WGS) entry which is preliminary data.</text>
</comment>
<dbReference type="InterPro" id="IPR029052">
    <property type="entry name" value="Metallo-depent_PP-like"/>
</dbReference>
<proteinExistence type="predicted"/>
<keyword evidence="3" id="KW-0269">Exonuclease</keyword>
<dbReference type="Pfam" id="PF00149">
    <property type="entry name" value="Metallophos"/>
    <property type="match status" value="1"/>
</dbReference>
<dbReference type="SUPFAM" id="SSF56300">
    <property type="entry name" value="Metallo-dependent phosphatases"/>
    <property type="match status" value="1"/>
</dbReference>
<dbReference type="InterPro" id="IPR014576">
    <property type="entry name" value="Pesterase_YhaO"/>
</dbReference>
<dbReference type="Gene3D" id="3.60.21.10">
    <property type="match status" value="1"/>
</dbReference>
<keyword evidence="1" id="KW-0378">Hydrolase</keyword>
<organism evidence="3 4">
    <name type="scientific">Lysinibacillus fusiformis</name>
    <dbReference type="NCBI Taxonomy" id="28031"/>
    <lineage>
        <taxon>Bacteria</taxon>
        <taxon>Bacillati</taxon>
        <taxon>Bacillota</taxon>
        <taxon>Bacilli</taxon>
        <taxon>Bacillales</taxon>
        <taxon>Bacillaceae</taxon>
        <taxon>Lysinibacillus</taxon>
    </lineage>
</organism>
<dbReference type="PANTHER" id="PTHR30337:SF7">
    <property type="entry name" value="PHOSPHOESTERASE"/>
    <property type="match status" value="1"/>
</dbReference>
<evidence type="ECO:0000313" key="3">
    <source>
        <dbReference type="EMBL" id="PKU52691.1"/>
    </source>
</evidence>
<evidence type="ECO:0000259" key="2">
    <source>
        <dbReference type="Pfam" id="PF00149"/>
    </source>
</evidence>
<dbReference type="PIRSF" id="PIRSF033091">
    <property type="entry name" value="Pesterase_YhaO"/>
    <property type="match status" value="1"/>
</dbReference>
<keyword evidence="3" id="KW-0540">Nuclease</keyword>
<dbReference type="InterPro" id="IPR041796">
    <property type="entry name" value="Mre11_N"/>
</dbReference>
<feature type="domain" description="Calcineurin-like phosphoesterase" evidence="2">
    <location>
        <begin position="4"/>
        <end position="201"/>
    </location>
</feature>
<dbReference type="GO" id="GO:0004527">
    <property type="term" value="F:exonuclease activity"/>
    <property type="evidence" value="ECO:0007669"/>
    <property type="project" value="UniProtKB-KW"/>
</dbReference>